<feature type="transmembrane region" description="Helical" evidence="15">
    <location>
        <begin position="377"/>
        <end position="398"/>
    </location>
</feature>
<dbReference type="PANTHER" id="PTHR10037">
    <property type="entry name" value="VOLTAGE-GATED CATION CHANNEL CALCIUM AND SODIUM"/>
    <property type="match status" value="1"/>
</dbReference>
<feature type="transmembrane region" description="Helical" evidence="15">
    <location>
        <begin position="186"/>
        <end position="204"/>
    </location>
</feature>
<keyword evidence="9" id="KW-0106">Calcium</keyword>
<dbReference type="InterPro" id="IPR013083">
    <property type="entry name" value="Znf_RING/FYVE/PHD"/>
</dbReference>
<organism evidence="19 20">
    <name type="scientific">Durusdinium trenchii</name>
    <dbReference type="NCBI Taxonomy" id="1381693"/>
    <lineage>
        <taxon>Eukaryota</taxon>
        <taxon>Sar</taxon>
        <taxon>Alveolata</taxon>
        <taxon>Dinophyceae</taxon>
        <taxon>Suessiales</taxon>
        <taxon>Symbiodiniaceae</taxon>
        <taxon>Durusdinium</taxon>
    </lineage>
</organism>
<reference evidence="19 20" key="1">
    <citation type="submission" date="2024-02" db="EMBL/GenBank/DDBJ databases">
        <authorList>
            <person name="Chen Y."/>
            <person name="Shah S."/>
            <person name="Dougan E. K."/>
            <person name="Thang M."/>
            <person name="Chan C."/>
        </authorList>
    </citation>
    <scope>NUCLEOTIDE SEQUENCE [LARGE SCALE GENOMIC DNA]</scope>
</reference>
<dbReference type="Gene3D" id="1.10.238.10">
    <property type="entry name" value="EF-hand"/>
    <property type="match status" value="1"/>
</dbReference>
<evidence type="ECO:0000256" key="1">
    <source>
        <dbReference type="ARBA" id="ARBA00004141"/>
    </source>
</evidence>
<keyword evidence="19" id="KW-0406">Ion transport</keyword>
<dbReference type="InterPro" id="IPR027359">
    <property type="entry name" value="Volt_channel_dom_sf"/>
</dbReference>
<dbReference type="PROSITE" id="PS50222">
    <property type="entry name" value="EF_HAND_2"/>
    <property type="match status" value="1"/>
</dbReference>
<keyword evidence="6 12" id="KW-0863">Zinc-finger</keyword>
<feature type="compositionally biased region" description="Low complexity" evidence="14">
    <location>
        <begin position="1"/>
        <end position="13"/>
    </location>
</feature>
<feature type="coiled-coil region" evidence="13">
    <location>
        <begin position="750"/>
        <end position="780"/>
    </location>
</feature>
<evidence type="ECO:0000256" key="5">
    <source>
        <dbReference type="ARBA" id="ARBA00022737"/>
    </source>
</evidence>
<feature type="domain" description="EF-hand" evidence="17">
    <location>
        <begin position="460"/>
        <end position="495"/>
    </location>
</feature>
<keyword evidence="11 15" id="KW-0472">Membrane</keyword>
<dbReference type="Gene3D" id="1.20.120.350">
    <property type="entry name" value="Voltage-gated potassium channels. Chain C"/>
    <property type="match status" value="1"/>
</dbReference>
<gene>
    <name evidence="19" type="ORF">SCF082_LOCUS10282</name>
</gene>
<dbReference type="SUPFAM" id="SSF81324">
    <property type="entry name" value="Voltage-gated potassium channels"/>
    <property type="match status" value="1"/>
</dbReference>
<evidence type="ECO:0000256" key="10">
    <source>
        <dbReference type="ARBA" id="ARBA00022989"/>
    </source>
</evidence>
<evidence type="ECO:0000256" key="2">
    <source>
        <dbReference type="ARBA" id="ARBA00022679"/>
    </source>
</evidence>
<proteinExistence type="predicted"/>
<dbReference type="Gene3D" id="1.10.287.70">
    <property type="match status" value="1"/>
</dbReference>
<evidence type="ECO:0000259" key="18">
    <source>
        <dbReference type="PROSITE" id="PS51873"/>
    </source>
</evidence>
<comment type="caution">
    <text evidence="19">The sequence shown here is derived from an EMBL/GenBank/DDBJ whole genome shotgun (WGS) entry which is preliminary data.</text>
</comment>
<dbReference type="Pfam" id="PF00520">
    <property type="entry name" value="Ion_trans"/>
    <property type="match status" value="1"/>
</dbReference>
<dbReference type="InterPro" id="IPR043203">
    <property type="entry name" value="VGCC_Ca_Na"/>
</dbReference>
<dbReference type="Proteomes" id="UP001642464">
    <property type="component" value="Unassembled WGS sequence"/>
</dbReference>
<evidence type="ECO:0000256" key="11">
    <source>
        <dbReference type="ARBA" id="ARBA00023136"/>
    </source>
</evidence>
<dbReference type="PANTHER" id="PTHR10037:SF62">
    <property type="entry name" value="SODIUM CHANNEL PROTEIN 60E"/>
    <property type="match status" value="1"/>
</dbReference>
<protein>
    <submittedName>
        <fullName evidence="19">Sodium channel protein type 11 subunit alpha (NaN) (Sensory neuron sodium channel 2) (Sodium channel protein type XI subunit alpha) (Voltage-gated sodium channel subunit alpha Nav1.9)</fullName>
    </submittedName>
</protein>
<dbReference type="InterPro" id="IPR001841">
    <property type="entry name" value="Znf_RING"/>
</dbReference>
<dbReference type="Gene3D" id="3.30.40.10">
    <property type="entry name" value="Zinc/RING finger domain, C3HC4 (zinc finger)"/>
    <property type="match status" value="1"/>
</dbReference>
<keyword evidence="19" id="KW-0407">Ion channel</keyword>
<feature type="transmembrane region" description="Helical" evidence="15">
    <location>
        <begin position="410"/>
        <end position="435"/>
    </location>
</feature>
<keyword evidence="4" id="KW-0479">Metal-binding</keyword>
<dbReference type="SMART" id="SM00184">
    <property type="entry name" value="RING"/>
    <property type="match status" value="2"/>
</dbReference>
<evidence type="ECO:0000256" key="4">
    <source>
        <dbReference type="ARBA" id="ARBA00022723"/>
    </source>
</evidence>
<evidence type="ECO:0000313" key="20">
    <source>
        <dbReference type="Proteomes" id="UP001642464"/>
    </source>
</evidence>
<dbReference type="GO" id="GO:0034220">
    <property type="term" value="P:monoatomic ion transmembrane transport"/>
    <property type="evidence" value="ECO:0007669"/>
    <property type="project" value="UniProtKB-KW"/>
</dbReference>
<evidence type="ECO:0000256" key="6">
    <source>
        <dbReference type="ARBA" id="ARBA00022771"/>
    </source>
</evidence>
<feature type="region of interest" description="Disordered" evidence="14">
    <location>
        <begin position="664"/>
        <end position="687"/>
    </location>
</feature>
<dbReference type="Pfam" id="PF01485">
    <property type="entry name" value="IBR"/>
    <property type="match status" value="1"/>
</dbReference>
<feature type="domain" description="RING-type" evidence="18">
    <location>
        <begin position="942"/>
        <end position="1167"/>
    </location>
</feature>
<evidence type="ECO:0000256" key="8">
    <source>
        <dbReference type="ARBA" id="ARBA00022833"/>
    </source>
</evidence>
<dbReference type="InterPro" id="IPR002048">
    <property type="entry name" value="EF_hand_dom"/>
</dbReference>
<keyword evidence="20" id="KW-1185">Reference proteome</keyword>
<evidence type="ECO:0000313" key="19">
    <source>
        <dbReference type="EMBL" id="CAK9009430.1"/>
    </source>
</evidence>
<evidence type="ECO:0000256" key="14">
    <source>
        <dbReference type="SAM" id="MobiDB-lite"/>
    </source>
</evidence>
<accession>A0ABP0J4X4</accession>
<dbReference type="SUPFAM" id="SSF47473">
    <property type="entry name" value="EF-hand"/>
    <property type="match status" value="1"/>
</dbReference>
<keyword evidence="7" id="KW-0833">Ubl conjugation pathway</keyword>
<keyword evidence="5" id="KW-0677">Repeat</keyword>
<dbReference type="SMART" id="SM00647">
    <property type="entry name" value="IBR"/>
    <property type="match status" value="2"/>
</dbReference>
<keyword evidence="19" id="KW-0813">Transport</keyword>
<dbReference type="InterPro" id="IPR005821">
    <property type="entry name" value="Ion_trans_dom"/>
</dbReference>
<evidence type="ECO:0000259" key="17">
    <source>
        <dbReference type="PROSITE" id="PS50222"/>
    </source>
</evidence>
<feature type="region of interest" description="Disordered" evidence="14">
    <location>
        <begin position="1"/>
        <end position="36"/>
    </location>
</feature>
<evidence type="ECO:0000259" key="16">
    <source>
        <dbReference type="PROSITE" id="PS50089"/>
    </source>
</evidence>
<sequence>MDDASDVSSVSGVCPPLPPLLQQRSVGGPLGPRGDMVQPTVSGLDGSDADLRDFIDQRLQELLRRLELHETLLRQLAQPQISNKTEGMSFYDPTSSHLMPISPRISSRHSETKRHVAQPSLQKLSSRQNASQEFATFSQVEAQLKHVAQDQDLKQIHEFTGGGKRSETLNSTNTSARVLRVVSHPYFDAFFACVVAANMIFMGFDVELSLGQPTWNVELVLRIFRELFTGLFTVELLLRIAAFRRRFFCGYGRSWNWLDFVIVVAALVENLLDLLQATAGAETPVLGLKAMRIIRITRMLKIIRVLRIFRFILALRTLIQSTIHTLKSLFWALVLLGLIIYVFALIFTEAVSPHLMAENPHELPHHHSCSHETFEKYYGSVMTTMLSLFMSIANGVSWEEVLQPLMDVSPFWAILFIIYIAFTYFAVLNVMTAVFCESAIDSAQSDHSTKCQAILADKEMHVEKIKDLFQEIDEERTGVITYQMFQQKMDSPEVRTYFETIDLNVWDAWGFFKLLDLDAGGAVEIEEFLLGCLRLRGNARSMDVVKLMHDQALRREHANQLAEKQEQEAKQQLDADLLTSGVRRSAAEDAQRQRSVQENIMIFKLKSLFSQLNLPSHGKQGLDSFLDTLEHFLAAAGYSRPAPRPVEVAPEASSAAQEDLGVTQAVPPPDLEVPQASASSKSPAEAPEATGANLILVMEGGGFRVESTFPTETAEVRQQELRTAISAAKEAVVQRGKEHKTAQEAHLGFLREMEAKEEASRKLLQELEQLVVKAKQSQEACAVEVTKLQELTNHFETCRENPEKAKPKAVKALKVALKELGAEEQTLKSLPEILAKKKGKRTTKERKLLGGLEEILKAQLNARRGLHNKCTKEVDVRQDQLRGAEVEARSRSEAIEASKLRVEEQKALVTTAEEQVQAALSALNEHEGKMTSVGKMLRFNSWSEACCICCEEMPRDAAATLGCGHGWYCPACVNRFVEARLDEGLAGVPCPSCHGEISEGDLIRLLPKPTIFRLHASNIHRKAMASGAKPRPCPTADCGMQKIFEDARSARDTCPLCEKESCWWCGAQPFHENMTCEQWRDVRRRSSTRDGEDASFLKWMKETGTKQCPTCGMATSKENLEMQSDQVEECHKMLCRSCGTKFCFACLAILTDSYTCGCTQNAHNFVDPHTGKLVKHLKKPKAKAKRCARDHGWRGVLPSRVRVRHVGRDLSPISLIIPRWGNG</sequence>
<dbReference type="InterPro" id="IPR011992">
    <property type="entry name" value="EF-hand-dom_pair"/>
</dbReference>
<feature type="domain" description="RING-type" evidence="16">
    <location>
        <begin position="946"/>
        <end position="994"/>
    </location>
</feature>
<dbReference type="PROSITE" id="PS50089">
    <property type="entry name" value="ZF_RING_2"/>
    <property type="match status" value="1"/>
</dbReference>
<dbReference type="EMBL" id="CAXAMM010006002">
    <property type="protein sequence ID" value="CAK9009430.1"/>
    <property type="molecule type" value="Genomic_DNA"/>
</dbReference>
<dbReference type="InterPro" id="IPR018247">
    <property type="entry name" value="EF_Hand_1_Ca_BS"/>
</dbReference>
<comment type="subcellular location">
    <subcellularLocation>
        <location evidence="1">Membrane</location>
        <topology evidence="1">Multi-pass membrane protein</topology>
    </subcellularLocation>
</comment>
<keyword evidence="8" id="KW-0862">Zinc</keyword>
<dbReference type="CDD" id="cd20335">
    <property type="entry name" value="BRcat_RBR"/>
    <property type="match status" value="1"/>
</dbReference>
<name>A0ABP0J4X4_9DINO</name>
<evidence type="ECO:0000256" key="9">
    <source>
        <dbReference type="ARBA" id="ARBA00022837"/>
    </source>
</evidence>
<feature type="transmembrane region" description="Helical" evidence="15">
    <location>
        <begin position="329"/>
        <end position="347"/>
    </location>
</feature>
<dbReference type="InterPro" id="IPR002867">
    <property type="entry name" value="IBR_dom"/>
</dbReference>
<keyword evidence="3 15" id="KW-0812">Transmembrane</keyword>
<dbReference type="SUPFAM" id="SSF57850">
    <property type="entry name" value="RING/U-box"/>
    <property type="match status" value="3"/>
</dbReference>
<evidence type="ECO:0000256" key="12">
    <source>
        <dbReference type="PROSITE-ProRule" id="PRU00175"/>
    </source>
</evidence>
<evidence type="ECO:0000256" key="15">
    <source>
        <dbReference type="SAM" id="Phobius"/>
    </source>
</evidence>
<evidence type="ECO:0000256" key="13">
    <source>
        <dbReference type="SAM" id="Coils"/>
    </source>
</evidence>
<evidence type="ECO:0000256" key="7">
    <source>
        <dbReference type="ARBA" id="ARBA00022786"/>
    </source>
</evidence>
<dbReference type="InterPro" id="IPR044066">
    <property type="entry name" value="TRIAD_supradom"/>
</dbReference>
<feature type="compositionally biased region" description="Low complexity" evidence="14">
    <location>
        <begin position="676"/>
        <end position="687"/>
    </location>
</feature>
<keyword evidence="13" id="KW-0175">Coiled coil</keyword>
<feature type="transmembrane region" description="Helical" evidence="15">
    <location>
        <begin position="219"/>
        <end position="238"/>
    </location>
</feature>
<dbReference type="PROSITE" id="PS51873">
    <property type="entry name" value="TRIAD"/>
    <property type="match status" value="1"/>
</dbReference>
<keyword evidence="2" id="KW-0808">Transferase</keyword>
<dbReference type="PROSITE" id="PS00018">
    <property type="entry name" value="EF_HAND_1"/>
    <property type="match status" value="1"/>
</dbReference>
<evidence type="ECO:0000256" key="3">
    <source>
        <dbReference type="ARBA" id="ARBA00022692"/>
    </source>
</evidence>
<keyword evidence="10 15" id="KW-1133">Transmembrane helix</keyword>
<feature type="coiled-coil region" evidence="13">
    <location>
        <begin position="895"/>
        <end position="929"/>
    </location>
</feature>